<evidence type="ECO:0000313" key="2">
    <source>
        <dbReference type="EMBL" id="KAJ8369197.1"/>
    </source>
</evidence>
<gene>
    <name evidence="2" type="ORF">SKAU_G00092250</name>
</gene>
<evidence type="ECO:0000313" key="3">
    <source>
        <dbReference type="Proteomes" id="UP001152622"/>
    </source>
</evidence>
<dbReference type="Proteomes" id="UP001152622">
    <property type="component" value="Chromosome 3"/>
</dbReference>
<dbReference type="EMBL" id="JAINUF010000003">
    <property type="protein sequence ID" value="KAJ8369197.1"/>
    <property type="molecule type" value="Genomic_DNA"/>
</dbReference>
<proteinExistence type="predicted"/>
<protein>
    <submittedName>
        <fullName evidence="2">Uncharacterized protein</fullName>
    </submittedName>
</protein>
<organism evidence="2 3">
    <name type="scientific">Synaphobranchus kaupii</name>
    <name type="common">Kaup's arrowtooth eel</name>
    <dbReference type="NCBI Taxonomy" id="118154"/>
    <lineage>
        <taxon>Eukaryota</taxon>
        <taxon>Metazoa</taxon>
        <taxon>Chordata</taxon>
        <taxon>Craniata</taxon>
        <taxon>Vertebrata</taxon>
        <taxon>Euteleostomi</taxon>
        <taxon>Actinopterygii</taxon>
        <taxon>Neopterygii</taxon>
        <taxon>Teleostei</taxon>
        <taxon>Anguilliformes</taxon>
        <taxon>Synaphobranchidae</taxon>
        <taxon>Synaphobranchus</taxon>
    </lineage>
</organism>
<accession>A0A9Q1J5I6</accession>
<reference evidence="2" key="1">
    <citation type="journal article" date="2023" name="Science">
        <title>Genome structures resolve the early diversification of teleost fishes.</title>
        <authorList>
            <person name="Parey E."/>
            <person name="Louis A."/>
            <person name="Montfort J."/>
            <person name="Bouchez O."/>
            <person name="Roques C."/>
            <person name="Iampietro C."/>
            <person name="Lluch J."/>
            <person name="Castinel A."/>
            <person name="Donnadieu C."/>
            <person name="Desvignes T."/>
            <person name="Floi Bucao C."/>
            <person name="Jouanno E."/>
            <person name="Wen M."/>
            <person name="Mejri S."/>
            <person name="Dirks R."/>
            <person name="Jansen H."/>
            <person name="Henkel C."/>
            <person name="Chen W.J."/>
            <person name="Zahm M."/>
            <person name="Cabau C."/>
            <person name="Klopp C."/>
            <person name="Thompson A.W."/>
            <person name="Robinson-Rechavi M."/>
            <person name="Braasch I."/>
            <person name="Lecointre G."/>
            <person name="Bobe J."/>
            <person name="Postlethwait J.H."/>
            <person name="Berthelot C."/>
            <person name="Roest Crollius H."/>
            <person name="Guiguen Y."/>
        </authorList>
    </citation>
    <scope>NUCLEOTIDE SEQUENCE</scope>
    <source>
        <strain evidence="2">WJC10195</strain>
    </source>
</reference>
<feature type="region of interest" description="Disordered" evidence="1">
    <location>
        <begin position="1"/>
        <end position="29"/>
    </location>
</feature>
<evidence type="ECO:0000256" key="1">
    <source>
        <dbReference type="SAM" id="MobiDB-lite"/>
    </source>
</evidence>
<keyword evidence="3" id="KW-1185">Reference proteome</keyword>
<comment type="caution">
    <text evidence="2">The sequence shown here is derived from an EMBL/GenBank/DDBJ whole genome shotgun (WGS) entry which is preliminary data.</text>
</comment>
<dbReference type="AlphaFoldDB" id="A0A9Q1J5I6"/>
<name>A0A9Q1J5I6_SYNKA</name>
<sequence length="117" mass="12207">MSQDILPIGSSRGGGHRIDTHGRGACVKPSGRLKQGRVLSIAEPERGRLAARQVGLSIPIAGVTALAYKSPLIHEGVRAPDRGHSGAAGPGKQIPAETDIVLLPFGVNRTMDKLTQS</sequence>